<sequence length="141" mass="15489">MIALFSKPVQNKVISGLQALLRAMMPVVWREPATKESLQISGGLANHWATNSPHYNRKGAFLHGREGQREQKSGILTTSIKQGRRFRREECVDSFGVLSSFDEVCPTSALAGQADLSVVAPTEIRECSANGGGEQQRRFCV</sequence>
<reference evidence="1 2" key="1">
    <citation type="journal article" date="2021" name="Elife">
        <title>Chloroplast acquisition without the gene transfer in kleptoplastic sea slugs, Plakobranchus ocellatus.</title>
        <authorList>
            <person name="Maeda T."/>
            <person name="Takahashi S."/>
            <person name="Yoshida T."/>
            <person name="Shimamura S."/>
            <person name="Takaki Y."/>
            <person name="Nagai Y."/>
            <person name="Toyoda A."/>
            <person name="Suzuki Y."/>
            <person name="Arimoto A."/>
            <person name="Ishii H."/>
            <person name="Satoh N."/>
            <person name="Nishiyama T."/>
            <person name="Hasebe M."/>
            <person name="Maruyama T."/>
            <person name="Minagawa J."/>
            <person name="Obokata J."/>
            <person name="Shigenobu S."/>
        </authorList>
    </citation>
    <scope>NUCLEOTIDE SEQUENCE [LARGE SCALE GENOMIC DNA]</scope>
</reference>
<dbReference type="Proteomes" id="UP000735302">
    <property type="component" value="Unassembled WGS sequence"/>
</dbReference>
<gene>
    <name evidence="1" type="ORF">PoB_006244400</name>
</gene>
<dbReference type="AlphaFoldDB" id="A0AAV4CVM9"/>
<protein>
    <submittedName>
        <fullName evidence="1">Uncharacterized protein</fullName>
    </submittedName>
</protein>
<proteinExistence type="predicted"/>
<evidence type="ECO:0000313" key="2">
    <source>
        <dbReference type="Proteomes" id="UP000735302"/>
    </source>
</evidence>
<accession>A0AAV4CVM9</accession>
<organism evidence="1 2">
    <name type="scientific">Plakobranchus ocellatus</name>
    <dbReference type="NCBI Taxonomy" id="259542"/>
    <lineage>
        <taxon>Eukaryota</taxon>
        <taxon>Metazoa</taxon>
        <taxon>Spiralia</taxon>
        <taxon>Lophotrochozoa</taxon>
        <taxon>Mollusca</taxon>
        <taxon>Gastropoda</taxon>
        <taxon>Heterobranchia</taxon>
        <taxon>Euthyneura</taxon>
        <taxon>Panpulmonata</taxon>
        <taxon>Sacoglossa</taxon>
        <taxon>Placobranchoidea</taxon>
        <taxon>Plakobranchidae</taxon>
        <taxon>Plakobranchus</taxon>
    </lineage>
</organism>
<keyword evidence="2" id="KW-1185">Reference proteome</keyword>
<comment type="caution">
    <text evidence="1">The sequence shown here is derived from an EMBL/GenBank/DDBJ whole genome shotgun (WGS) entry which is preliminary data.</text>
</comment>
<dbReference type="EMBL" id="BLXT01007028">
    <property type="protein sequence ID" value="GFO35939.1"/>
    <property type="molecule type" value="Genomic_DNA"/>
</dbReference>
<name>A0AAV4CVM9_9GAST</name>
<evidence type="ECO:0000313" key="1">
    <source>
        <dbReference type="EMBL" id="GFO35939.1"/>
    </source>
</evidence>